<proteinExistence type="predicted"/>
<accession>A0A0C9TMS4</accession>
<dbReference type="EMBL" id="KN837245">
    <property type="protein sequence ID" value="KIJ31278.1"/>
    <property type="molecule type" value="Genomic_DNA"/>
</dbReference>
<dbReference type="HOGENOM" id="CLU_2135115_0_0_1"/>
<gene>
    <name evidence="1" type="ORF">M422DRAFT_267083</name>
</gene>
<name>A0A0C9TMS4_SPHS4</name>
<evidence type="ECO:0000313" key="2">
    <source>
        <dbReference type="Proteomes" id="UP000054279"/>
    </source>
</evidence>
<dbReference type="AlphaFoldDB" id="A0A0C9TMS4"/>
<keyword evidence="2" id="KW-1185">Reference proteome</keyword>
<reference evidence="1 2" key="1">
    <citation type="submission" date="2014-06" db="EMBL/GenBank/DDBJ databases">
        <title>Evolutionary Origins and Diversification of the Mycorrhizal Mutualists.</title>
        <authorList>
            <consortium name="DOE Joint Genome Institute"/>
            <consortium name="Mycorrhizal Genomics Consortium"/>
            <person name="Kohler A."/>
            <person name="Kuo A."/>
            <person name="Nagy L.G."/>
            <person name="Floudas D."/>
            <person name="Copeland A."/>
            <person name="Barry K.W."/>
            <person name="Cichocki N."/>
            <person name="Veneault-Fourrey C."/>
            <person name="LaButti K."/>
            <person name="Lindquist E.A."/>
            <person name="Lipzen A."/>
            <person name="Lundell T."/>
            <person name="Morin E."/>
            <person name="Murat C."/>
            <person name="Riley R."/>
            <person name="Ohm R."/>
            <person name="Sun H."/>
            <person name="Tunlid A."/>
            <person name="Henrissat B."/>
            <person name="Grigoriev I.V."/>
            <person name="Hibbett D.S."/>
            <person name="Martin F."/>
        </authorList>
    </citation>
    <scope>NUCLEOTIDE SEQUENCE [LARGE SCALE GENOMIC DNA]</scope>
    <source>
        <strain evidence="1 2">SS14</strain>
    </source>
</reference>
<protein>
    <submittedName>
        <fullName evidence="1">Unplaced genomic scaffold SPHSTscaffold_170, whole genome shotgun sequence</fullName>
    </submittedName>
</protein>
<dbReference type="Proteomes" id="UP000054279">
    <property type="component" value="Unassembled WGS sequence"/>
</dbReference>
<evidence type="ECO:0000313" key="1">
    <source>
        <dbReference type="EMBL" id="KIJ31278.1"/>
    </source>
</evidence>
<sequence length="113" mass="13148">MRIKTSDGKEIALHVDLIVDCTESYQSGLQWLKDLELKHGEDFGLEKKSYSRNVARHDRAEKLACVHEWWTTEPDMYIIITFGFWRMDHKKSVSAMALMELRSSLKLSATSEK</sequence>
<organism evidence="1 2">
    <name type="scientific">Sphaerobolus stellatus (strain SS14)</name>
    <dbReference type="NCBI Taxonomy" id="990650"/>
    <lineage>
        <taxon>Eukaryota</taxon>
        <taxon>Fungi</taxon>
        <taxon>Dikarya</taxon>
        <taxon>Basidiomycota</taxon>
        <taxon>Agaricomycotina</taxon>
        <taxon>Agaricomycetes</taxon>
        <taxon>Phallomycetidae</taxon>
        <taxon>Geastrales</taxon>
        <taxon>Sphaerobolaceae</taxon>
        <taxon>Sphaerobolus</taxon>
    </lineage>
</organism>